<evidence type="ECO:0000313" key="2">
    <source>
        <dbReference type="Proteomes" id="UP001299235"/>
    </source>
</evidence>
<dbReference type="EMBL" id="JAJEQE010000045">
    <property type="protein sequence ID" value="MCC2149870.1"/>
    <property type="molecule type" value="Genomic_DNA"/>
</dbReference>
<proteinExistence type="predicted"/>
<keyword evidence="2" id="KW-1185">Reference proteome</keyword>
<dbReference type="RefSeq" id="WP_248835778.1">
    <property type="nucleotide sequence ID" value="NZ_JAJEQE010000045.1"/>
</dbReference>
<accession>A0ABS8EXI0</accession>
<reference evidence="1 2" key="1">
    <citation type="submission" date="2021-10" db="EMBL/GenBank/DDBJ databases">
        <title>Anaerobic single-cell dispensing facilitates the cultivation of human gut bacteria.</title>
        <authorList>
            <person name="Afrizal A."/>
        </authorList>
    </citation>
    <scope>NUCLEOTIDE SEQUENCE [LARGE SCALE GENOMIC DNA]</scope>
    <source>
        <strain evidence="1 2">CLA-AA-H246</strain>
    </source>
</reference>
<dbReference type="Proteomes" id="UP001299235">
    <property type="component" value="Unassembled WGS sequence"/>
</dbReference>
<organism evidence="1 2">
    <name type="scientific">Hominisplanchenecus faecis</name>
    <dbReference type="NCBI Taxonomy" id="2885351"/>
    <lineage>
        <taxon>Bacteria</taxon>
        <taxon>Bacillati</taxon>
        <taxon>Bacillota</taxon>
        <taxon>Clostridia</taxon>
        <taxon>Lachnospirales</taxon>
        <taxon>Lachnospiraceae</taxon>
        <taxon>Hominisplanchenecus</taxon>
    </lineage>
</organism>
<name>A0ABS8EXI0_9FIRM</name>
<sequence length="75" mass="8578">MGIKNKFVKKIYAELHQYKELDDKQESKENSKLEKCSCTYKGYVSSADEISDMLLMNLVNQGTSILESIYDEGGF</sequence>
<protein>
    <submittedName>
        <fullName evidence="1">Uncharacterized protein</fullName>
    </submittedName>
</protein>
<gene>
    <name evidence="1" type="ORF">LKD42_11505</name>
</gene>
<evidence type="ECO:0000313" key="1">
    <source>
        <dbReference type="EMBL" id="MCC2149870.1"/>
    </source>
</evidence>
<comment type="caution">
    <text evidence="1">The sequence shown here is derived from an EMBL/GenBank/DDBJ whole genome shotgun (WGS) entry which is preliminary data.</text>
</comment>